<dbReference type="EMBL" id="LGTL01000022">
    <property type="protein sequence ID" value="KPA76033.1"/>
    <property type="molecule type" value="Genomic_DNA"/>
</dbReference>
<dbReference type="GO" id="GO:0035253">
    <property type="term" value="C:ciliary rootlet"/>
    <property type="evidence" value="ECO:0007669"/>
    <property type="project" value="TreeGrafter"/>
</dbReference>
<dbReference type="GO" id="GO:0097542">
    <property type="term" value="C:ciliary tip"/>
    <property type="evidence" value="ECO:0007669"/>
    <property type="project" value="TreeGrafter"/>
</dbReference>
<dbReference type="PANTHER" id="PTHR46518">
    <property type="entry name" value="COILED-COIL DOMAIN-CONTAINING PROTEIN 151"/>
    <property type="match status" value="1"/>
</dbReference>
<dbReference type="RefSeq" id="XP_015654472.1">
    <property type="nucleotide sequence ID" value="XM_015807077.1"/>
</dbReference>
<evidence type="ECO:0000256" key="1">
    <source>
        <dbReference type="SAM" id="Coils"/>
    </source>
</evidence>
<feature type="region of interest" description="Disordered" evidence="2">
    <location>
        <begin position="525"/>
        <end position="549"/>
    </location>
</feature>
<feature type="compositionally biased region" description="Basic and acidic residues" evidence="2">
    <location>
        <begin position="889"/>
        <end position="912"/>
    </location>
</feature>
<feature type="region of interest" description="Disordered" evidence="2">
    <location>
        <begin position="813"/>
        <end position="923"/>
    </location>
</feature>
<dbReference type="GO" id="GO:0003341">
    <property type="term" value="P:cilium movement"/>
    <property type="evidence" value="ECO:0007669"/>
    <property type="project" value="InterPro"/>
</dbReference>
<dbReference type="GeneID" id="26908460"/>
<dbReference type="InterPro" id="IPR033192">
    <property type="entry name" value="ODAD3"/>
</dbReference>
<dbReference type="Proteomes" id="UP000037923">
    <property type="component" value="Unassembled WGS sequence"/>
</dbReference>
<evidence type="ECO:0000313" key="4">
    <source>
        <dbReference type="Proteomes" id="UP000037923"/>
    </source>
</evidence>
<gene>
    <name evidence="3" type="ORF">ABB37_08175</name>
</gene>
<organism evidence="3 4">
    <name type="scientific">Leptomonas pyrrhocoris</name>
    <name type="common">Firebug parasite</name>
    <dbReference type="NCBI Taxonomy" id="157538"/>
    <lineage>
        <taxon>Eukaryota</taxon>
        <taxon>Discoba</taxon>
        <taxon>Euglenozoa</taxon>
        <taxon>Kinetoplastea</taxon>
        <taxon>Metakinetoplastina</taxon>
        <taxon>Trypanosomatida</taxon>
        <taxon>Trypanosomatidae</taxon>
        <taxon>Leishmaniinae</taxon>
        <taxon>Leptomonas</taxon>
    </lineage>
</organism>
<sequence>MYGNAATAGLGPTSSSQHAASKSAHLRAPSAGKRSASAGAWRRAASPLAASSTSPVSALPARRRSAAGADGRGSHVRNAGAGGGGGSNTRPPTRPASVDPTRLADDSSNSNPVSGHDVAYLYQQLQDALHQQTHIEDERQRQLGQYRRQLRAYCNDNATLRNIILAGESRKRDAAASVSDEVCVTGARAHSAGTRNGPSSVTAAELEVVEERIHLARKRHNRLMHEVRVNTAALENETELRTSITEEAGAPLDPASLLMGANRPVYLRLLRLEHLLNEVLRKQSTVGVVLKNYRYHLATLREEATQYDVQQHMLENEYADRHRDHLQLLELYDTARAAYSSTVEARVALQQSGAKMRRAKEKALQQKRKEVEKELAATQVQERRAVDLQLQLEEEAQLLEAAENTKAQLEKQRWNLRAALTLLKTTNTSRDGAEGDAAGGGDGEMEDDVADERLSAFEAAFRDMMQVAHADTLDQLVDIYTAEMEQQCKLQDDLDNLRETRRVLQQETRMLQERQKQTRYCVGAGTHHGAASGQDASSSSQSEAWRGTAAGSPLMEREMETFLREEKDALSAQISANAQNQSLLREVAERMNRLAALVADYRADVRLPEIRASPALARRSSTLPLHSVVLAQKLLALASDATSHNAFITTATAAAASSAAHSAIQDDGVDSGAVPVVSSTQLVIPANNRRVPLAHERGGGGDNSGGAAGPTRPAADVAGISSMAARALLNATEHPVTSLAGSPQKHMRGAAAGSGEGFKRQRKRRSSAHAGAGFIEGLEEDDDDDEVQLATVAALPPPGGRVLDFDLDSLNDTDGGAVSESSSVPARHGNTIDGGDAAAAAAEGDGETRATAMAQRRRRSSAMANLAGPSGGSARGAIAAAVAEDDQDDPLRREEVKKMSEVLQERRKRDAEAEAEAAAAAQK</sequence>
<reference evidence="3 4" key="1">
    <citation type="submission" date="2015-07" db="EMBL/GenBank/DDBJ databases">
        <title>High-quality genome of monoxenous trypanosomatid Leptomonas pyrrhocoris.</title>
        <authorList>
            <person name="Flegontov P."/>
            <person name="Butenko A."/>
            <person name="Firsov S."/>
            <person name="Vlcek C."/>
            <person name="Logacheva M.D."/>
            <person name="Field M."/>
            <person name="Filatov D."/>
            <person name="Flegontova O."/>
            <person name="Gerasimov E."/>
            <person name="Jackson A.P."/>
            <person name="Kelly S."/>
            <person name="Opperdoes F."/>
            <person name="O'Reilly A."/>
            <person name="Votypka J."/>
            <person name="Yurchenko V."/>
            <person name="Lukes J."/>
        </authorList>
    </citation>
    <scope>NUCLEOTIDE SEQUENCE [LARGE SCALE GENOMIC DNA]</scope>
    <source>
        <strain evidence="3">H10</strain>
    </source>
</reference>
<feature type="compositionally biased region" description="Low complexity" evidence="2">
    <location>
        <begin position="14"/>
        <end position="60"/>
    </location>
</feature>
<dbReference type="GO" id="GO:0036064">
    <property type="term" value="C:ciliary basal body"/>
    <property type="evidence" value="ECO:0007669"/>
    <property type="project" value="TreeGrafter"/>
</dbReference>
<dbReference type="GO" id="GO:0036158">
    <property type="term" value="P:outer dynein arm assembly"/>
    <property type="evidence" value="ECO:0007669"/>
    <property type="project" value="InterPro"/>
</dbReference>
<feature type="region of interest" description="Disordered" evidence="2">
    <location>
        <begin position="427"/>
        <end position="446"/>
    </location>
</feature>
<feature type="region of interest" description="Disordered" evidence="2">
    <location>
        <begin position="737"/>
        <end position="769"/>
    </location>
</feature>
<evidence type="ECO:0000313" key="3">
    <source>
        <dbReference type="EMBL" id="KPA76033.1"/>
    </source>
</evidence>
<comment type="caution">
    <text evidence="3">The sequence shown here is derived from an EMBL/GenBank/DDBJ whole genome shotgun (WGS) entry which is preliminary data.</text>
</comment>
<dbReference type="OMA" id="CDDNATL"/>
<dbReference type="VEuPathDB" id="TriTrypDB:LpyrH10_22_1350"/>
<feature type="compositionally biased region" description="Low complexity" evidence="2">
    <location>
        <begin position="529"/>
        <end position="542"/>
    </location>
</feature>
<proteinExistence type="predicted"/>
<feature type="region of interest" description="Disordered" evidence="2">
    <location>
        <begin position="1"/>
        <end position="115"/>
    </location>
</feature>
<dbReference type="PANTHER" id="PTHR46518:SF1">
    <property type="entry name" value="OUTER DYNEIN ARM-DOCKING COMPLEX SUBUNIT 3"/>
    <property type="match status" value="1"/>
</dbReference>
<evidence type="ECO:0000256" key="2">
    <source>
        <dbReference type="SAM" id="MobiDB-lite"/>
    </source>
</evidence>
<feature type="region of interest" description="Disordered" evidence="2">
    <location>
        <begin position="693"/>
        <end position="714"/>
    </location>
</feature>
<feature type="coiled-coil region" evidence="1">
    <location>
        <begin position="354"/>
        <end position="419"/>
    </location>
</feature>
<name>A0A0M9FU25_LEPPY</name>
<dbReference type="AlphaFoldDB" id="A0A0M9FU25"/>
<dbReference type="OrthoDB" id="267226at2759"/>
<keyword evidence="1" id="KW-0175">Coiled coil</keyword>
<feature type="compositionally biased region" description="Low complexity" evidence="2">
    <location>
        <begin position="833"/>
        <end position="854"/>
    </location>
</feature>
<accession>A0A0M9FU25</accession>
<keyword evidence="4" id="KW-1185">Reference proteome</keyword>
<protein>
    <submittedName>
        <fullName evidence="3">Uncharacterized protein</fullName>
    </submittedName>
</protein>